<sequence length="61" mass="6459">MPPEAPASSTTTPDTKVDKLVFFAPAQGWGRLKSGTLVFDDGGQLGPGGEVVPPVYERVTW</sequence>
<dbReference type="Pfam" id="PF19462">
    <property type="entry name" value="DUF5999"/>
    <property type="match status" value="1"/>
</dbReference>
<evidence type="ECO:0000313" key="2">
    <source>
        <dbReference type="Proteomes" id="UP000450000"/>
    </source>
</evidence>
<dbReference type="EMBL" id="WBOF01000004">
    <property type="protein sequence ID" value="MQS17342.1"/>
    <property type="molecule type" value="Genomic_DNA"/>
</dbReference>
<evidence type="ECO:0000313" key="1">
    <source>
        <dbReference type="EMBL" id="MQS17342.1"/>
    </source>
</evidence>
<protein>
    <submittedName>
        <fullName evidence="1">Uncharacterized protein</fullName>
    </submittedName>
</protein>
<comment type="caution">
    <text evidence="1">The sequence shown here is derived from an EMBL/GenBank/DDBJ whole genome shotgun (WGS) entry which is preliminary data.</text>
</comment>
<accession>A0A6N7L0G6</accession>
<keyword evidence="2" id="KW-1185">Reference proteome</keyword>
<dbReference type="AlphaFoldDB" id="A0A6N7L0G6"/>
<proteinExistence type="predicted"/>
<organism evidence="1 2">
    <name type="scientific">Streptomyces kaniharaensis</name>
    <dbReference type="NCBI Taxonomy" id="212423"/>
    <lineage>
        <taxon>Bacteria</taxon>
        <taxon>Bacillati</taxon>
        <taxon>Actinomycetota</taxon>
        <taxon>Actinomycetes</taxon>
        <taxon>Kitasatosporales</taxon>
        <taxon>Streptomycetaceae</taxon>
        <taxon>Streptomyces</taxon>
    </lineage>
</organism>
<dbReference type="RefSeq" id="WP_153470044.1">
    <property type="nucleotide sequence ID" value="NZ_WBOF01000004.1"/>
</dbReference>
<name>A0A6N7L0G6_9ACTN</name>
<gene>
    <name evidence="1" type="ORF">F7Q99_35470</name>
</gene>
<dbReference type="OrthoDB" id="9945625at2"/>
<dbReference type="InterPro" id="IPR046041">
    <property type="entry name" value="DUF5999"/>
</dbReference>
<reference evidence="1 2" key="1">
    <citation type="submission" date="2019-09" db="EMBL/GenBank/DDBJ databases">
        <title>Genome Sequences of Streptomyces kaniharaensis ATCC 21070.</title>
        <authorList>
            <person name="Zhu W."/>
            <person name="De Crecy-Lagard V."/>
            <person name="Richards N.G."/>
        </authorList>
    </citation>
    <scope>NUCLEOTIDE SEQUENCE [LARGE SCALE GENOMIC DNA]</scope>
    <source>
        <strain evidence="1 2">SF-557</strain>
    </source>
</reference>
<dbReference type="Proteomes" id="UP000450000">
    <property type="component" value="Unassembled WGS sequence"/>
</dbReference>